<feature type="non-terminal residue" evidence="2">
    <location>
        <position position="343"/>
    </location>
</feature>
<feature type="transmembrane region" description="Helical" evidence="1">
    <location>
        <begin position="113"/>
        <end position="133"/>
    </location>
</feature>
<gene>
    <name evidence="2" type="ORF">HY076_01625</name>
</gene>
<feature type="transmembrane region" description="Helical" evidence="1">
    <location>
        <begin position="245"/>
        <end position="269"/>
    </location>
</feature>
<comment type="caution">
    <text evidence="2">The sequence shown here is derived from an EMBL/GenBank/DDBJ whole genome shotgun (WGS) entry which is preliminary data.</text>
</comment>
<evidence type="ECO:0000313" key="2">
    <source>
        <dbReference type="EMBL" id="MBI3538956.1"/>
    </source>
</evidence>
<evidence type="ECO:0000256" key="1">
    <source>
        <dbReference type="SAM" id="Phobius"/>
    </source>
</evidence>
<organism evidence="2 3">
    <name type="scientific">Eiseniibacteriota bacterium</name>
    <dbReference type="NCBI Taxonomy" id="2212470"/>
    <lineage>
        <taxon>Bacteria</taxon>
        <taxon>Candidatus Eiseniibacteriota</taxon>
    </lineage>
</organism>
<protein>
    <recommendedName>
        <fullName evidence="4">Glycosyltransferase RgtA/B/C/D-like domain-containing protein</fullName>
    </recommendedName>
</protein>
<name>A0A9D6QJ99_UNCEI</name>
<keyword evidence="1" id="KW-0472">Membrane</keyword>
<sequence>MATRLFRGFVFTLSAAIAGLYLFVAIRRLLSGAAPDPIERALLDHAIRLAHLKPLYGEPGPHPVSIMPGFPFTVSVLVQSLGPAMWEPRLVTLLASLALGALVLVAVRTETESWTLGIAGAALAFAGSGVLAGSPGVARPEPLTLVLVFAALLTLRDIDGALGAIVAALLMAAACLTQQFAMCFAAGGLMYLAIQQRRRVAPFLLAFAVFAGGGYIALSQALGSWFNFYASDLPLAAMRLDPAGFVHLAGDVVLGRMGILVSAALLSLALPAPPWRGTSGVWFWGGVAALVSGTIASQSGEIGPQSLMPCVTAFALLGPIAASKVAEHLAAWPGSSRLGGERA</sequence>
<dbReference type="Proteomes" id="UP000807850">
    <property type="component" value="Unassembled WGS sequence"/>
</dbReference>
<feature type="transmembrane region" description="Helical" evidence="1">
    <location>
        <begin position="90"/>
        <end position="107"/>
    </location>
</feature>
<feature type="transmembrane region" description="Helical" evidence="1">
    <location>
        <begin position="6"/>
        <end position="26"/>
    </location>
</feature>
<evidence type="ECO:0008006" key="4">
    <source>
        <dbReference type="Google" id="ProtNLM"/>
    </source>
</evidence>
<keyword evidence="1" id="KW-1133">Transmembrane helix</keyword>
<accession>A0A9D6QJ99</accession>
<dbReference type="EMBL" id="JACQAY010000049">
    <property type="protein sequence ID" value="MBI3538956.1"/>
    <property type="molecule type" value="Genomic_DNA"/>
</dbReference>
<reference evidence="2" key="1">
    <citation type="submission" date="2020-07" db="EMBL/GenBank/DDBJ databases">
        <title>Huge and variable diversity of episymbiotic CPR bacteria and DPANN archaea in groundwater ecosystems.</title>
        <authorList>
            <person name="He C.Y."/>
            <person name="Keren R."/>
            <person name="Whittaker M."/>
            <person name="Farag I.F."/>
            <person name="Doudna J."/>
            <person name="Cate J.H.D."/>
            <person name="Banfield J.F."/>
        </authorList>
    </citation>
    <scope>NUCLEOTIDE SEQUENCE</scope>
    <source>
        <strain evidence="2">NC_groundwater_928_Pr1_S-0.2um_72_17</strain>
    </source>
</reference>
<keyword evidence="1" id="KW-0812">Transmembrane</keyword>
<feature type="transmembrane region" description="Helical" evidence="1">
    <location>
        <begin position="201"/>
        <end position="225"/>
    </location>
</feature>
<dbReference type="AlphaFoldDB" id="A0A9D6QJ99"/>
<feature type="transmembrane region" description="Helical" evidence="1">
    <location>
        <begin position="176"/>
        <end position="194"/>
    </location>
</feature>
<proteinExistence type="predicted"/>
<evidence type="ECO:0000313" key="3">
    <source>
        <dbReference type="Proteomes" id="UP000807850"/>
    </source>
</evidence>